<keyword evidence="3 5" id="KW-0456">Lyase</keyword>
<evidence type="ECO:0000313" key="7">
    <source>
        <dbReference type="Proteomes" id="UP000672097"/>
    </source>
</evidence>
<dbReference type="Proteomes" id="UP000672097">
    <property type="component" value="Unassembled WGS sequence"/>
</dbReference>
<evidence type="ECO:0000256" key="4">
    <source>
        <dbReference type="ARBA" id="ARBA00023317"/>
    </source>
</evidence>
<feature type="binding site" evidence="5">
    <location>
        <position position="127"/>
    </location>
    <ligand>
        <name>substrate</name>
    </ligand>
</feature>
<comment type="catalytic activity">
    <reaction evidence="5">
        <text>chorismate = 4-hydroxybenzoate + pyruvate</text>
        <dbReference type="Rhea" id="RHEA:16505"/>
        <dbReference type="ChEBI" id="CHEBI:15361"/>
        <dbReference type="ChEBI" id="CHEBI:17879"/>
        <dbReference type="ChEBI" id="CHEBI:29748"/>
        <dbReference type="EC" id="4.1.3.40"/>
    </reaction>
</comment>
<comment type="similarity">
    <text evidence="5">Belongs to the UbiC family.</text>
</comment>
<dbReference type="InterPro" id="IPR007440">
    <property type="entry name" value="Chorismate--pyruvate_lyase"/>
</dbReference>
<evidence type="ECO:0000256" key="2">
    <source>
        <dbReference type="ARBA" id="ARBA00022688"/>
    </source>
</evidence>
<dbReference type="PANTHER" id="PTHR38683">
    <property type="entry name" value="CHORISMATE PYRUVATE-LYASE"/>
    <property type="match status" value="1"/>
</dbReference>
<feature type="binding site" evidence="5">
    <location>
        <position position="89"/>
    </location>
    <ligand>
        <name>substrate</name>
    </ligand>
</feature>
<name>A0ABS5DVW4_9BURK</name>
<keyword evidence="4 5" id="KW-0670">Pyruvate</keyword>
<dbReference type="InterPro" id="IPR028978">
    <property type="entry name" value="Chorismate_lyase_/UTRA_dom_sf"/>
</dbReference>
<gene>
    <name evidence="5" type="primary">ubiC</name>
    <name evidence="6" type="ORF">KAK11_08120</name>
</gene>
<organism evidence="6 7">
    <name type="scientific">Ideonella paludis</name>
    <dbReference type="NCBI Taxonomy" id="1233411"/>
    <lineage>
        <taxon>Bacteria</taxon>
        <taxon>Pseudomonadati</taxon>
        <taxon>Pseudomonadota</taxon>
        <taxon>Betaproteobacteria</taxon>
        <taxon>Burkholderiales</taxon>
        <taxon>Sphaerotilaceae</taxon>
        <taxon>Ideonella</taxon>
    </lineage>
</organism>
<reference evidence="6 7" key="1">
    <citation type="submission" date="2021-04" db="EMBL/GenBank/DDBJ databases">
        <title>The genome sequence of type strain Ideonella paludis KCTC 32238.</title>
        <authorList>
            <person name="Liu Y."/>
        </authorList>
    </citation>
    <scope>NUCLEOTIDE SEQUENCE [LARGE SCALE GENOMIC DNA]</scope>
    <source>
        <strain evidence="6 7">KCTC 32238</strain>
    </source>
</reference>
<dbReference type="SUPFAM" id="SSF64288">
    <property type="entry name" value="Chorismate lyase-like"/>
    <property type="match status" value="1"/>
</dbReference>
<comment type="pathway">
    <text evidence="5">Cofactor biosynthesis; ubiquinone biosynthesis.</text>
</comment>
<evidence type="ECO:0000256" key="5">
    <source>
        <dbReference type="HAMAP-Rule" id="MF_01632"/>
    </source>
</evidence>
<evidence type="ECO:0000256" key="1">
    <source>
        <dbReference type="ARBA" id="ARBA00022490"/>
    </source>
</evidence>
<dbReference type="PANTHER" id="PTHR38683:SF1">
    <property type="entry name" value="CHORISMATE PYRUVATE-LYASE"/>
    <property type="match status" value="1"/>
</dbReference>
<protein>
    <recommendedName>
        <fullName evidence="5">Probable chorismate pyruvate-lyase</fullName>
        <shortName evidence="5">CL</shortName>
        <shortName evidence="5">CPL</shortName>
        <ecNumber evidence="5">4.1.3.40</ecNumber>
    </recommendedName>
</protein>
<feature type="binding site" evidence="5">
    <location>
        <position position="189"/>
    </location>
    <ligand>
        <name>substrate</name>
    </ligand>
</feature>
<comment type="function">
    <text evidence="5">Removes the pyruvyl group from chorismate, with concomitant aromatization of the ring, to provide 4-hydroxybenzoate (4HB) for the ubiquinone pathway.</text>
</comment>
<keyword evidence="1 5" id="KW-0963">Cytoplasm</keyword>
<comment type="caution">
    <text evidence="6">The sequence shown here is derived from an EMBL/GenBank/DDBJ whole genome shotgun (WGS) entry which is preliminary data.</text>
</comment>
<dbReference type="EC" id="4.1.3.40" evidence="5"/>
<evidence type="ECO:0000256" key="3">
    <source>
        <dbReference type="ARBA" id="ARBA00023239"/>
    </source>
</evidence>
<dbReference type="RefSeq" id="WP_210808125.1">
    <property type="nucleotide sequence ID" value="NZ_JAGQDG010000003.1"/>
</dbReference>
<dbReference type="HAMAP" id="MF_01632">
    <property type="entry name" value="UbiC"/>
    <property type="match status" value="1"/>
</dbReference>
<keyword evidence="2 5" id="KW-0831">Ubiquinone biosynthesis</keyword>
<comment type="subcellular location">
    <subcellularLocation>
        <location evidence="5">Cytoplasm</location>
    </subcellularLocation>
</comment>
<keyword evidence="7" id="KW-1185">Reference proteome</keyword>
<comment type="caution">
    <text evidence="5">Lacks conserved residue(s) required for the propagation of feature annotation.</text>
</comment>
<dbReference type="EMBL" id="JAGQDG010000003">
    <property type="protein sequence ID" value="MBQ0935289.1"/>
    <property type="molecule type" value="Genomic_DNA"/>
</dbReference>
<dbReference type="GO" id="GO:0008813">
    <property type="term" value="F:chorismate lyase activity"/>
    <property type="evidence" value="ECO:0007669"/>
    <property type="project" value="UniProtKB-EC"/>
</dbReference>
<evidence type="ECO:0000313" key="6">
    <source>
        <dbReference type="EMBL" id="MBQ0935289.1"/>
    </source>
</evidence>
<sequence length="201" mass="22115">MKPADAAVLRGLKRRLDRPAADALVHLHGERPVSPTLAAWLAARGSLSARLHRAMGPLAVARLAQGLQPAWSDEHALLGLPATSPLHAREVLLYGAGLPLVYARSVTSQQASRGPWRAIRGLGQRPLAELLFMRRDITRSELCARRLCGPEAQRVGHAWERAVGASPSGPWWRRHSVFHFHGAPLLVCEYFGAHAQYWPHP</sequence>
<proteinExistence type="inferred from homology"/>
<accession>A0ABS5DVW4</accession>
<dbReference type="Pfam" id="PF04345">
    <property type="entry name" value="Chor_lyase"/>
    <property type="match status" value="1"/>
</dbReference>
<dbReference type="Gene3D" id="3.40.1410.10">
    <property type="entry name" value="Chorismate lyase-like"/>
    <property type="match status" value="1"/>
</dbReference>